<evidence type="ECO:0000313" key="2">
    <source>
        <dbReference type="EMBL" id="STW05492.1"/>
    </source>
</evidence>
<comment type="caution">
    <text evidence="2">The sequence shown here is derived from an EMBL/GenBank/DDBJ whole genome shotgun (WGS) entry which is preliminary data.</text>
</comment>
<gene>
    <name evidence="2" type="ORF">NCTC9149_01879</name>
</gene>
<evidence type="ECO:0000256" key="1">
    <source>
        <dbReference type="SAM" id="Phobius"/>
    </source>
</evidence>
<evidence type="ECO:0000313" key="3">
    <source>
        <dbReference type="Proteomes" id="UP000254571"/>
    </source>
</evidence>
<reference evidence="2 3" key="1">
    <citation type="submission" date="2018-06" db="EMBL/GenBank/DDBJ databases">
        <authorList>
            <consortium name="Pathogen Informatics"/>
            <person name="Doyle S."/>
        </authorList>
    </citation>
    <scope>NUCLEOTIDE SEQUENCE [LARGE SCALE GENOMIC DNA]</scope>
    <source>
        <strain evidence="2 3">NCTC9149</strain>
    </source>
</reference>
<proteinExistence type="predicted"/>
<feature type="transmembrane region" description="Helical" evidence="1">
    <location>
        <begin position="6"/>
        <end position="27"/>
    </location>
</feature>
<dbReference type="Proteomes" id="UP000254571">
    <property type="component" value="Unassembled WGS sequence"/>
</dbReference>
<dbReference type="AlphaFoldDB" id="A0A7H4NZ77"/>
<accession>A0A7H4NZ77</accession>
<protein>
    <submittedName>
        <fullName evidence="2">Ethanolamine permease</fullName>
    </submittedName>
</protein>
<keyword evidence="1" id="KW-0812">Transmembrane</keyword>
<name>A0A7H4NZ77_9ENTR</name>
<dbReference type="EMBL" id="UGMX01000002">
    <property type="protein sequence ID" value="STW05492.1"/>
    <property type="molecule type" value="Genomic_DNA"/>
</dbReference>
<keyword evidence="1" id="KW-0472">Membrane</keyword>
<organism evidence="2 3">
    <name type="scientific">Klebsiella grimontii</name>
    <dbReference type="NCBI Taxonomy" id="2058152"/>
    <lineage>
        <taxon>Bacteria</taxon>
        <taxon>Pseudomonadati</taxon>
        <taxon>Pseudomonadota</taxon>
        <taxon>Gammaproteobacteria</taxon>
        <taxon>Enterobacterales</taxon>
        <taxon>Enterobacteriaceae</taxon>
        <taxon>Klebsiella/Raoultella group</taxon>
        <taxon>Klebsiella</taxon>
    </lineage>
</organism>
<sequence>MNAMIFPMIVGKLIGGVTAIGVAMLLVPKDENVPAAAKTEAEAQS</sequence>
<keyword evidence="1" id="KW-1133">Transmembrane helix</keyword>